<dbReference type="EMBL" id="CP051774">
    <property type="protein sequence ID" value="QJE95597.1"/>
    <property type="molecule type" value="Genomic_DNA"/>
</dbReference>
<dbReference type="PANTHER" id="PTHR43226:SF4">
    <property type="entry name" value="XAA-PRO AMINOPEPTIDASE 3"/>
    <property type="match status" value="1"/>
</dbReference>
<dbReference type="KEGG" id="luo:HHL09_07280"/>
<evidence type="ECO:0000313" key="9">
    <source>
        <dbReference type="EMBL" id="QJE95597.1"/>
    </source>
</evidence>
<keyword evidence="7" id="KW-0464">Manganese</keyword>
<dbReference type="CDD" id="cd01087">
    <property type="entry name" value="Prolidase"/>
    <property type="match status" value="1"/>
</dbReference>
<protein>
    <recommendedName>
        <fullName evidence="4">Xaa-Pro aminopeptidase</fullName>
        <ecNumber evidence="4">3.4.11.9</ecNumber>
    </recommendedName>
</protein>
<evidence type="ECO:0000256" key="4">
    <source>
        <dbReference type="ARBA" id="ARBA00012574"/>
    </source>
</evidence>
<keyword evidence="5" id="KW-0479">Metal-binding</keyword>
<dbReference type="InterPro" id="IPR007865">
    <property type="entry name" value="Aminopep_P_N"/>
</dbReference>
<dbReference type="SUPFAM" id="SSF53092">
    <property type="entry name" value="Creatinase/prolidase N-terminal domain"/>
    <property type="match status" value="1"/>
</dbReference>
<evidence type="ECO:0000256" key="3">
    <source>
        <dbReference type="ARBA" id="ARBA00008766"/>
    </source>
</evidence>
<comment type="similarity">
    <text evidence="3">Belongs to the peptidase M24B family.</text>
</comment>
<reference evidence="9 10" key="1">
    <citation type="submission" date="2020-04" db="EMBL/GenBank/DDBJ databases">
        <title>Luteolibacter sp. G-1-1-1 isolated from soil.</title>
        <authorList>
            <person name="Dahal R.H."/>
        </authorList>
    </citation>
    <scope>NUCLEOTIDE SEQUENCE [LARGE SCALE GENOMIC DNA]</scope>
    <source>
        <strain evidence="9 10">G-1-1-1</strain>
    </source>
</reference>
<dbReference type="InterPro" id="IPR029149">
    <property type="entry name" value="Creatin/AminoP/Spt16_N"/>
</dbReference>
<dbReference type="GO" id="GO:0030145">
    <property type="term" value="F:manganese ion binding"/>
    <property type="evidence" value="ECO:0007669"/>
    <property type="project" value="InterPro"/>
</dbReference>
<dbReference type="Pfam" id="PF00557">
    <property type="entry name" value="Peptidase_M24"/>
    <property type="match status" value="1"/>
</dbReference>
<evidence type="ECO:0000256" key="7">
    <source>
        <dbReference type="ARBA" id="ARBA00023211"/>
    </source>
</evidence>
<dbReference type="GO" id="GO:0006508">
    <property type="term" value="P:proteolysis"/>
    <property type="evidence" value="ECO:0007669"/>
    <property type="project" value="TreeGrafter"/>
</dbReference>
<evidence type="ECO:0000256" key="5">
    <source>
        <dbReference type="ARBA" id="ARBA00022723"/>
    </source>
</evidence>
<evidence type="ECO:0000256" key="1">
    <source>
        <dbReference type="ARBA" id="ARBA00001424"/>
    </source>
</evidence>
<organism evidence="9 10">
    <name type="scientific">Luteolibacter luteus</name>
    <dbReference type="NCBI Taxonomy" id="2728835"/>
    <lineage>
        <taxon>Bacteria</taxon>
        <taxon>Pseudomonadati</taxon>
        <taxon>Verrucomicrobiota</taxon>
        <taxon>Verrucomicrobiia</taxon>
        <taxon>Verrucomicrobiales</taxon>
        <taxon>Verrucomicrobiaceae</taxon>
        <taxon>Luteolibacter</taxon>
    </lineage>
</organism>
<dbReference type="Proteomes" id="UP000501812">
    <property type="component" value="Chromosome"/>
</dbReference>
<evidence type="ECO:0000256" key="2">
    <source>
        <dbReference type="ARBA" id="ARBA00001936"/>
    </source>
</evidence>
<dbReference type="PANTHER" id="PTHR43226">
    <property type="entry name" value="XAA-PRO AMINOPEPTIDASE 3"/>
    <property type="match status" value="1"/>
</dbReference>
<dbReference type="InterPro" id="IPR000994">
    <property type="entry name" value="Pept_M24"/>
</dbReference>
<dbReference type="Gene3D" id="3.90.230.10">
    <property type="entry name" value="Creatinase/methionine aminopeptidase superfamily"/>
    <property type="match status" value="1"/>
</dbReference>
<proteinExistence type="inferred from homology"/>
<dbReference type="SUPFAM" id="SSF55920">
    <property type="entry name" value="Creatinase/aminopeptidase"/>
    <property type="match status" value="1"/>
</dbReference>
<gene>
    <name evidence="9" type="ORF">HHL09_07280</name>
</gene>
<dbReference type="RefSeq" id="WP_169453911.1">
    <property type="nucleotide sequence ID" value="NZ_CP051774.1"/>
</dbReference>
<dbReference type="SMART" id="SM01011">
    <property type="entry name" value="AMP_N"/>
    <property type="match status" value="1"/>
</dbReference>
<comment type="catalytic activity">
    <reaction evidence="1">
        <text>Release of any N-terminal amino acid, including proline, that is linked to proline, even from a dipeptide or tripeptide.</text>
        <dbReference type="EC" id="3.4.11.9"/>
    </reaction>
</comment>
<dbReference type="Pfam" id="PF05195">
    <property type="entry name" value="AMP_N"/>
    <property type="match status" value="1"/>
</dbReference>
<evidence type="ECO:0000256" key="6">
    <source>
        <dbReference type="ARBA" id="ARBA00022801"/>
    </source>
</evidence>
<comment type="cofactor">
    <cofactor evidence="2">
        <name>Mn(2+)</name>
        <dbReference type="ChEBI" id="CHEBI:29035"/>
    </cofactor>
</comment>
<dbReference type="InterPro" id="IPR052433">
    <property type="entry name" value="X-Pro_dipept-like"/>
</dbReference>
<dbReference type="InterPro" id="IPR036005">
    <property type="entry name" value="Creatinase/aminopeptidase-like"/>
</dbReference>
<dbReference type="EC" id="3.4.11.9" evidence="4"/>
<keyword evidence="6" id="KW-0378">Hydrolase</keyword>
<dbReference type="GO" id="GO:0070006">
    <property type="term" value="F:metalloaminopeptidase activity"/>
    <property type="evidence" value="ECO:0007669"/>
    <property type="project" value="InterPro"/>
</dbReference>
<feature type="domain" description="Aminopeptidase P N-terminal" evidence="8">
    <location>
        <begin position="6"/>
        <end position="142"/>
    </location>
</feature>
<sequence length="431" mass="49225">MRYDPIDPQLFIRNREKLRAQLKPNSIVIVLANDIYPTNADGTMAFKQNADLFYLTGVDQEDTMLVLMPDAKDPKEREILFVKETSEHIAIWEGEKLTKEQAKAATGIERIEWAHSFESWLHRLIPQADNIYLTTNEHLRAVVVVETANDRFIKKCQARYPLHRYERLAPLMHRLRITKDPVEVDIIQKACKITEAGFRRLLGFVKPGVGEWEVEAELLHEFVRQGSRGFAYGPIIGSGKNACVLHYVENDKICQDGDMLLLDVAAEYAGWASDLTRTIPVNGRFTARQKEVYNSVLRVFRGANEILRPGNTPLEYQKQVIELMEAELVRLGLIGAKEAKEQGPDKHLVKKYFMHGTSHHMGLDVHDVAPPHEPYAEGMVFTIEPGIYIREEGLGIRIENDVVIGKTSNFDLMKDIPIEVEEIEELMNAKR</sequence>
<evidence type="ECO:0000313" key="10">
    <source>
        <dbReference type="Proteomes" id="UP000501812"/>
    </source>
</evidence>
<keyword evidence="10" id="KW-1185">Reference proteome</keyword>
<evidence type="ECO:0000259" key="8">
    <source>
        <dbReference type="SMART" id="SM01011"/>
    </source>
</evidence>
<dbReference type="Gene3D" id="3.40.350.10">
    <property type="entry name" value="Creatinase/prolidase N-terminal domain"/>
    <property type="match status" value="1"/>
</dbReference>
<name>A0A858RFG8_9BACT</name>
<accession>A0A858RFG8</accession>
<dbReference type="AlphaFoldDB" id="A0A858RFG8"/>